<comment type="caution">
    <text evidence="2">The sequence shown here is derived from an EMBL/GenBank/DDBJ whole genome shotgun (WGS) entry which is preliminary data.</text>
</comment>
<feature type="region of interest" description="Disordered" evidence="1">
    <location>
        <begin position="15"/>
        <end position="71"/>
    </location>
</feature>
<dbReference type="AlphaFoldDB" id="A0A7J7IEI9"/>
<keyword evidence="3" id="KW-1185">Reference proteome</keyword>
<gene>
    <name evidence="2" type="ORF">F1559_005174</name>
</gene>
<evidence type="ECO:0000313" key="3">
    <source>
        <dbReference type="Proteomes" id="UP000530660"/>
    </source>
</evidence>
<feature type="compositionally biased region" description="Basic and acidic residues" evidence="1">
    <location>
        <begin position="157"/>
        <end position="173"/>
    </location>
</feature>
<accession>A0A7J7IEI9</accession>
<proteinExistence type="predicted"/>
<organism evidence="2 3">
    <name type="scientific">Cyanidiococcus yangmingshanensis</name>
    <dbReference type="NCBI Taxonomy" id="2690220"/>
    <lineage>
        <taxon>Eukaryota</taxon>
        <taxon>Rhodophyta</taxon>
        <taxon>Bangiophyceae</taxon>
        <taxon>Cyanidiales</taxon>
        <taxon>Cyanidiaceae</taxon>
        <taxon>Cyanidiococcus</taxon>
    </lineage>
</organism>
<feature type="region of interest" description="Disordered" evidence="1">
    <location>
        <begin position="148"/>
        <end position="205"/>
    </location>
</feature>
<sequence length="205" mass="22042">MLLLGIRAPLLPMSQLPAQPRDVPTASYTRQPVSGARPSPTDGVHTRTQTPTHRRKSALIASRPTGRPAGTRVRFGLSFRRGEALGSASHASAGQCIALGARCIRRHTGVHANASAIPIPVAWIGREPQHASGSRQLHLLNGACDREPHACDSSSTTHRDPKEWRPAHEKDRGASALRPGASHGRCAEDRPCPRPLRSRVCDTSP</sequence>
<reference evidence="2 3" key="1">
    <citation type="journal article" date="2020" name="J. Phycol.">
        <title>Comparative genome analysis reveals Cyanidiococcus gen. nov., a new extremophilic red algal genus sister to Cyanidioschyzon (Cyanidioschyzonaceae, Rhodophyta).</title>
        <authorList>
            <person name="Liu S.-L."/>
            <person name="Chiang Y.-R."/>
            <person name="Yoon H.S."/>
            <person name="Fu H.-Y."/>
        </authorList>
    </citation>
    <scope>NUCLEOTIDE SEQUENCE [LARGE SCALE GENOMIC DNA]</scope>
    <source>
        <strain evidence="2 3">THAL066</strain>
    </source>
</reference>
<dbReference type="Proteomes" id="UP000530660">
    <property type="component" value="Unassembled WGS sequence"/>
</dbReference>
<protein>
    <submittedName>
        <fullName evidence="2">Uncharacterized protein</fullName>
    </submittedName>
</protein>
<evidence type="ECO:0000313" key="2">
    <source>
        <dbReference type="EMBL" id="KAF6001089.1"/>
    </source>
</evidence>
<dbReference type="EMBL" id="VWRR01000016">
    <property type="protein sequence ID" value="KAF6001089.1"/>
    <property type="molecule type" value="Genomic_DNA"/>
</dbReference>
<name>A0A7J7IEI9_9RHOD</name>
<evidence type="ECO:0000256" key="1">
    <source>
        <dbReference type="SAM" id="MobiDB-lite"/>
    </source>
</evidence>